<dbReference type="Proteomes" id="UP000515160">
    <property type="component" value="Chromosome 2L"/>
</dbReference>
<dbReference type="InterPro" id="IPR044156">
    <property type="entry name" value="Galectin-like"/>
</dbReference>
<evidence type="ECO:0000313" key="5">
    <source>
        <dbReference type="RefSeq" id="XP_034097408.1"/>
    </source>
</evidence>
<dbReference type="PANTHER" id="PTHR11346:SF176">
    <property type="entry name" value="32 KDA BETA-GALACTOSIDE-BINDING LECTIN LEC-3"/>
    <property type="match status" value="1"/>
</dbReference>
<dbReference type="OrthoDB" id="6251307at2759"/>
<organism evidence="4 5">
    <name type="scientific">Drosophila albomicans</name>
    <name type="common">Fruit fly</name>
    <dbReference type="NCBI Taxonomy" id="7291"/>
    <lineage>
        <taxon>Eukaryota</taxon>
        <taxon>Metazoa</taxon>
        <taxon>Ecdysozoa</taxon>
        <taxon>Arthropoda</taxon>
        <taxon>Hexapoda</taxon>
        <taxon>Insecta</taxon>
        <taxon>Pterygota</taxon>
        <taxon>Neoptera</taxon>
        <taxon>Endopterygota</taxon>
        <taxon>Diptera</taxon>
        <taxon>Brachycera</taxon>
        <taxon>Muscomorpha</taxon>
        <taxon>Ephydroidea</taxon>
        <taxon>Drosophilidae</taxon>
        <taxon>Drosophila</taxon>
    </lineage>
</organism>
<dbReference type="Pfam" id="PF00337">
    <property type="entry name" value="Gal-bind_lectin"/>
    <property type="match status" value="2"/>
</dbReference>
<name>A0A6P8WDT3_DROAB</name>
<evidence type="ECO:0000313" key="4">
    <source>
        <dbReference type="Proteomes" id="UP000515160"/>
    </source>
</evidence>
<evidence type="ECO:0000256" key="1">
    <source>
        <dbReference type="ARBA" id="ARBA00022734"/>
    </source>
</evidence>
<feature type="domain" description="Galectin" evidence="3">
    <location>
        <begin position="33"/>
        <end position="172"/>
    </location>
</feature>
<protein>
    <recommendedName>
        <fullName evidence="2">Galectin</fullName>
    </recommendedName>
</protein>
<dbReference type="AlphaFoldDB" id="A0A6P8WDT3"/>
<dbReference type="SMART" id="SM00908">
    <property type="entry name" value="Gal-bind_lectin"/>
    <property type="match status" value="2"/>
</dbReference>
<gene>
    <name evidence="5" type="primary">LOC117563281</name>
</gene>
<dbReference type="CDD" id="cd00070">
    <property type="entry name" value="GLECT"/>
    <property type="match status" value="2"/>
</dbReference>
<dbReference type="PANTHER" id="PTHR11346">
    <property type="entry name" value="GALECTIN"/>
    <property type="match status" value="1"/>
</dbReference>
<sequence length="396" mass="46189">MDVYKGIRSIALRRGLDAMSIYYKERYAASRRKKMKLFEPPIPGLTFVFHGLIQIDCEHFAIDFLTRQTITNSENYDIILQIAPRLPQNYIVRNSRLMGKWGPEENSSNLHFPLKRGKYFWIQVLLTEESFYISVNGFHFTKYNYRMPYKWLKAIEVSGDVTDVIIESFYVKEYPVRLVRSFNIDLSYTSTWSKDFHTIPAEWLRIDIPSKFLKHVSSPQVQLTLPFYGRIPEEEKLTDGRALRIEGRVRLMPQSFSVALQRGFCIWPQPTVSLLFRPSFVRNSHVKVGKAIITRSAFINGAWVNREVSRLHTHLRPGKAFVIIIACRKQCYELFVNSKLLLAFKHQMNPADVDIVNIRGDVKLWNIVVESAKVPQRKSGRSIMGHISRIRLNDNE</sequence>
<dbReference type="RefSeq" id="XP_034097408.1">
    <property type="nucleotide sequence ID" value="XM_034241517.2"/>
</dbReference>
<dbReference type="FunFam" id="2.60.120.200:FF:000180">
    <property type="entry name" value="Galectin"/>
    <property type="match status" value="1"/>
</dbReference>
<evidence type="ECO:0000259" key="3">
    <source>
        <dbReference type="PROSITE" id="PS51304"/>
    </source>
</evidence>
<evidence type="ECO:0000256" key="2">
    <source>
        <dbReference type="RuleBase" id="RU102079"/>
    </source>
</evidence>
<feature type="domain" description="Galectin" evidence="3">
    <location>
        <begin position="229"/>
        <end position="370"/>
    </location>
</feature>
<dbReference type="Gene3D" id="2.60.120.200">
    <property type="match status" value="2"/>
</dbReference>
<dbReference type="GO" id="GO:0030246">
    <property type="term" value="F:carbohydrate binding"/>
    <property type="evidence" value="ECO:0007669"/>
    <property type="project" value="UniProtKB-UniRule"/>
</dbReference>
<proteinExistence type="predicted"/>
<dbReference type="SMART" id="SM00276">
    <property type="entry name" value="GLECT"/>
    <property type="match status" value="2"/>
</dbReference>
<dbReference type="PROSITE" id="PS51304">
    <property type="entry name" value="GALECTIN"/>
    <property type="match status" value="2"/>
</dbReference>
<accession>A0A6P8WDT3</accession>
<dbReference type="InterPro" id="IPR001079">
    <property type="entry name" value="Galectin_CRD"/>
</dbReference>
<dbReference type="InterPro" id="IPR013320">
    <property type="entry name" value="ConA-like_dom_sf"/>
</dbReference>
<keyword evidence="1 2" id="KW-0430">Lectin</keyword>
<dbReference type="GeneID" id="117563281"/>
<dbReference type="SUPFAM" id="SSF49899">
    <property type="entry name" value="Concanavalin A-like lectins/glucanases"/>
    <property type="match status" value="2"/>
</dbReference>
<keyword evidence="4" id="KW-1185">Reference proteome</keyword>
<reference evidence="5" key="1">
    <citation type="submission" date="2025-08" db="UniProtKB">
        <authorList>
            <consortium name="RefSeq"/>
        </authorList>
    </citation>
    <scope>IDENTIFICATION</scope>
    <source>
        <strain evidence="5">15112-1751.03</strain>
        <tissue evidence="5">Whole Adult</tissue>
    </source>
</reference>